<keyword evidence="1 8" id="KW-0808">Transferase</keyword>
<dbReference type="PANTHER" id="PTHR47545">
    <property type="entry name" value="MULTIFUNCTIONAL CCA PROTEIN"/>
    <property type="match status" value="1"/>
</dbReference>
<dbReference type="InterPro" id="IPR043519">
    <property type="entry name" value="NT_sf"/>
</dbReference>
<comment type="similarity">
    <text evidence="8">Belongs to the tRNA nucleotidyltransferase/poly(A) polymerase family.</text>
</comment>
<dbReference type="GO" id="GO:0000166">
    <property type="term" value="F:nucleotide binding"/>
    <property type="evidence" value="ECO:0007669"/>
    <property type="project" value="UniProtKB-KW"/>
</dbReference>
<dbReference type="RefSeq" id="WP_085441672.1">
    <property type="nucleotide sequence ID" value="NZ_LVJN01000018.1"/>
</dbReference>
<keyword evidence="2" id="KW-0819">tRNA processing</keyword>
<evidence type="ECO:0000256" key="3">
    <source>
        <dbReference type="ARBA" id="ARBA00022695"/>
    </source>
</evidence>
<evidence type="ECO:0000313" key="10">
    <source>
        <dbReference type="EMBL" id="OSM05029.1"/>
    </source>
</evidence>
<keyword evidence="6" id="KW-0460">Magnesium</keyword>
<comment type="caution">
    <text evidence="10">The sequence shown here is derived from an EMBL/GenBank/DDBJ whole genome shotgun (WGS) entry which is preliminary data.</text>
</comment>
<evidence type="ECO:0000256" key="6">
    <source>
        <dbReference type="ARBA" id="ARBA00022842"/>
    </source>
</evidence>
<keyword evidence="3" id="KW-0548">Nucleotidyltransferase</keyword>
<evidence type="ECO:0000256" key="7">
    <source>
        <dbReference type="ARBA" id="ARBA00022884"/>
    </source>
</evidence>
<dbReference type="Gene3D" id="1.10.3090.10">
    <property type="entry name" value="cca-adding enzyme, domain 2"/>
    <property type="match status" value="1"/>
</dbReference>
<dbReference type="AlphaFoldDB" id="A0A1Y2K5X3"/>
<dbReference type="SUPFAM" id="SSF81891">
    <property type="entry name" value="Poly A polymerase C-terminal region-like"/>
    <property type="match status" value="1"/>
</dbReference>
<evidence type="ECO:0000256" key="5">
    <source>
        <dbReference type="ARBA" id="ARBA00022741"/>
    </source>
</evidence>
<keyword evidence="4" id="KW-0479">Metal-binding</keyword>
<reference evidence="10 11" key="1">
    <citation type="journal article" date="2016" name="BMC Genomics">
        <title>Combined genomic and structural analyses of a cultured magnetotactic bacterium reveals its niche adaptation to a dynamic environment.</title>
        <authorList>
            <person name="Araujo A.C."/>
            <person name="Morillo V."/>
            <person name="Cypriano J."/>
            <person name="Teixeira L.C."/>
            <person name="Leao P."/>
            <person name="Lyra S."/>
            <person name="Almeida L.G."/>
            <person name="Bazylinski D.A."/>
            <person name="Vasconcellos A.T."/>
            <person name="Abreu F."/>
            <person name="Lins U."/>
        </authorList>
    </citation>
    <scope>NUCLEOTIDE SEQUENCE [LARGE SCALE GENOMIC DNA]</scope>
    <source>
        <strain evidence="10 11">IT-1</strain>
    </source>
</reference>
<dbReference type="GO" id="GO:0046872">
    <property type="term" value="F:metal ion binding"/>
    <property type="evidence" value="ECO:0007669"/>
    <property type="project" value="UniProtKB-KW"/>
</dbReference>
<dbReference type="STRING" id="1434232.MAIT1_03159"/>
<dbReference type="Gene3D" id="3.30.460.10">
    <property type="entry name" value="Beta Polymerase, domain 2"/>
    <property type="match status" value="1"/>
</dbReference>
<sequence>MTLALRNGFSPFVQNLLDDLNWIIGPIHLVGGGLRNALQHHFISAELDILVDKPLEECRRLLLDAGYSSAVMGGKENQLLLPLKRRENPQTIQISRLRARPGVTPNVGEDLAHRDITVNAMAYCWPDGPLVDPFNGRQDLSHNRIRLVNGVLTLANAPLRAIRFFRFTIQLGGDPIPEDLTRCAETDLTNVRGEWLRGETDRIFSLPLQDERSRQILFDLFSCTLGRSLLPELWILKQWPEQPGAEQSAWKNTLLTMLHVPHAIDGEEFSALDLRWAALLHQLGKPQGARYNAQGDLTGYGGYWDNSARIGAQVLERLQFSKRRQRRILNIIQYLEVGLSPTERTLRRLAQSQAPLEAVFRLNYAKALSADDLTPEARAGVDEEYQRAMRRCSAARRHINRLQPTDLALSGGEMVDIVRAAPGPWISRLQSYLVDWVSEDPKRNKKPLLADEVRSWLLEQSDLFT</sequence>
<evidence type="ECO:0000259" key="9">
    <source>
        <dbReference type="Pfam" id="PF01743"/>
    </source>
</evidence>
<dbReference type="GO" id="GO:0008033">
    <property type="term" value="P:tRNA processing"/>
    <property type="evidence" value="ECO:0007669"/>
    <property type="project" value="UniProtKB-KW"/>
</dbReference>
<organism evidence="10 11">
    <name type="scientific">Magnetofaba australis IT-1</name>
    <dbReference type="NCBI Taxonomy" id="1434232"/>
    <lineage>
        <taxon>Bacteria</taxon>
        <taxon>Pseudomonadati</taxon>
        <taxon>Pseudomonadota</taxon>
        <taxon>Magnetococcia</taxon>
        <taxon>Magnetococcales</taxon>
        <taxon>Magnetococcaceae</taxon>
        <taxon>Magnetofaba</taxon>
    </lineage>
</organism>
<accession>A0A1Y2K5X3</accession>
<dbReference type="Gene3D" id="1.10.246.80">
    <property type="match status" value="1"/>
</dbReference>
<keyword evidence="11" id="KW-1185">Reference proteome</keyword>
<evidence type="ECO:0000256" key="8">
    <source>
        <dbReference type="RuleBase" id="RU003953"/>
    </source>
</evidence>
<keyword evidence="10" id="KW-0378">Hydrolase</keyword>
<dbReference type="OrthoDB" id="9805698at2"/>
<dbReference type="GO" id="GO:0016779">
    <property type="term" value="F:nucleotidyltransferase activity"/>
    <property type="evidence" value="ECO:0007669"/>
    <property type="project" value="UniProtKB-KW"/>
</dbReference>
<feature type="domain" description="Poly A polymerase head" evidence="9">
    <location>
        <begin position="28"/>
        <end position="146"/>
    </location>
</feature>
<evidence type="ECO:0000313" key="11">
    <source>
        <dbReference type="Proteomes" id="UP000194003"/>
    </source>
</evidence>
<dbReference type="GO" id="GO:0016787">
    <property type="term" value="F:hydrolase activity"/>
    <property type="evidence" value="ECO:0007669"/>
    <property type="project" value="UniProtKB-KW"/>
</dbReference>
<dbReference type="InterPro" id="IPR050124">
    <property type="entry name" value="tRNA_CCA-adding_enzyme"/>
</dbReference>
<dbReference type="Pfam" id="PF01743">
    <property type="entry name" value="PolyA_pol"/>
    <property type="match status" value="1"/>
</dbReference>
<dbReference type="Proteomes" id="UP000194003">
    <property type="component" value="Unassembled WGS sequence"/>
</dbReference>
<dbReference type="InterPro" id="IPR002646">
    <property type="entry name" value="PolA_pol_head_dom"/>
</dbReference>
<keyword evidence="5" id="KW-0547">Nucleotide-binding</keyword>
<dbReference type="EMBL" id="LVJN01000018">
    <property type="protein sequence ID" value="OSM05029.1"/>
    <property type="molecule type" value="Genomic_DNA"/>
</dbReference>
<evidence type="ECO:0000256" key="2">
    <source>
        <dbReference type="ARBA" id="ARBA00022694"/>
    </source>
</evidence>
<evidence type="ECO:0000256" key="4">
    <source>
        <dbReference type="ARBA" id="ARBA00022723"/>
    </source>
</evidence>
<evidence type="ECO:0000256" key="1">
    <source>
        <dbReference type="ARBA" id="ARBA00022679"/>
    </source>
</evidence>
<proteinExistence type="inferred from homology"/>
<name>A0A1Y2K5X3_9PROT</name>
<gene>
    <name evidence="10" type="ORF">MAIT1_03159</name>
</gene>
<protein>
    <submittedName>
        <fullName evidence="10">Putative metal dependent phosphohydrolase</fullName>
    </submittedName>
</protein>
<dbReference type="GO" id="GO:0003723">
    <property type="term" value="F:RNA binding"/>
    <property type="evidence" value="ECO:0007669"/>
    <property type="project" value="UniProtKB-KW"/>
</dbReference>
<keyword evidence="7 8" id="KW-0694">RNA-binding</keyword>
<dbReference type="SUPFAM" id="SSF81301">
    <property type="entry name" value="Nucleotidyltransferase"/>
    <property type="match status" value="1"/>
</dbReference>